<keyword evidence="1" id="KW-1133">Transmembrane helix</keyword>
<proteinExistence type="predicted"/>
<feature type="transmembrane region" description="Helical" evidence="1">
    <location>
        <begin position="140"/>
        <end position="164"/>
    </location>
</feature>
<reference evidence="2" key="1">
    <citation type="submission" date="2021-02" db="EMBL/GenBank/DDBJ databases">
        <authorList>
            <person name="Nowell W R."/>
        </authorList>
    </citation>
    <scope>NUCLEOTIDE SEQUENCE</scope>
</reference>
<dbReference type="GO" id="GO:0016020">
    <property type="term" value="C:membrane"/>
    <property type="evidence" value="ECO:0007669"/>
    <property type="project" value="TreeGrafter"/>
</dbReference>
<gene>
    <name evidence="2" type="ORF">KXQ929_LOCUS46011</name>
</gene>
<evidence type="ECO:0000313" key="2">
    <source>
        <dbReference type="EMBL" id="CAF4309815.1"/>
    </source>
</evidence>
<feature type="transmembrane region" description="Helical" evidence="1">
    <location>
        <begin position="233"/>
        <end position="252"/>
    </location>
</feature>
<feature type="transmembrane region" description="Helical" evidence="1">
    <location>
        <begin position="97"/>
        <end position="120"/>
    </location>
</feature>
<name>A0A820IJK9_9BILA</name>
<dbReference type="GO" id="GO:0050982">
    <property type="term" value="P:detection of mechanical stimulus"/>
    <property type="evidence" value="ECO:0007669"/>
    <property type="project" value="TreeGrafter"/>
</dbReference>
<sequence length="291" mass="34303">MYYDLSNEANAASETHTGALSIGPFYIAPQQIGIGIMVELFTFIPSLLIVQFFRRIRPRRQIAPIREALYKMKPSRKTSSEDIPAIKKKKSSITFPWWCLFIAYGLSMIIIVVSIFFIIVRGIEFGDVKTQQWLTSVLTGFFSSVIFTQPIKIICLAIFFICFCRNSKDEKETSEYINEDDEFNISNDEEYLHSLEYRSIFSSQSRKSINRLNENEIAFARDQRLKEIQMWSIIREFLIYFIFAILVFIITYSNREQHSFSQVNHLRAYFPNQRQTTADYTQINTIEEYWY</sequence>
<evidence type="ECO:0000256" key="1">
    <source>
        <dbReference type="SAM" id="Phobius"/>
    </source>
</evidence>
<dbReference type="PANTHER" id="PTHR10877:SF194">
    <property type="entry name" value="LOCATION OF VULVA DEFECTIVE 1"/>
    <property type="match status" value="1"/>
</dbReference>
<protein>
    <submittedName>
        <fullName evidence="2">Uncharacterized protein</fullName>
    </submittedName>
</protein>
<dbReference type="GO" id="GO:0005262">
    <property type="term" value="F:calcium channel activity"/>
    <property type="evidence" value="ECO:0007669"/>
    <property type="project" value="TreeGrafter"/>
</dbReference>
<comment type="caution">
    <text evidence="2">The sequence shown here is derived from an EMBL/GenBank/DDBJ whole genome shotgun (WGS) entry which is preliminary data.</text>
</comment>
<dbReference type="InterPro" id="IPR051223">
    <property type="entry name" value="Polycystin"/>
</dbReference>
<dbReference type="Proteomes" id="UP000663868">
    <property type="component" value="Unassembled WGS sequence"/>
</dbReference>
<evidence type="ECO:0000313" key="3">
    <source>
        <dbReference type="Proteomes" id="UP000663868"/>
    </source>
</evidence>
<keyword evidence="1" id="KW-0812">Transmembrane</keyword>
<organism evidence="2 3">
    <name type="scientific">Adineta steineri</name>
    <dbReference type="NCBI Taxonomy" id="433720"/>
    <lineage>
        <taxon>Eukaryota</taxon>
        <taxon>Metazoa</taxon>
        <taxon>Spiralia</taxon>
        <taxon>Gnathifera</taxon>
        <taxon>Rotifera</taxon>
        <taxon>Eurotatoria</taxon>
        <taxon>Bdelloidea</taxon>
        <taxon>Adinetida</taxon>
        <taxon>Adinetidae</taxon>
        <taxon>Adineta</taxon>
    </lineage>
</organism>
<dbReference type="AlphaFoldDB" id="A0A820IJK9"/>
<keyword evidence="1" id="KW-0472">Membrane</keyword>
<feature type="transmembrane region" description="Helical" evidence="1">
    <location>
        <begin position="32"/>
        <end position="53"/>
    </location>
</feature>
<accession>A0A820IJK9</accession>
<dbReference type="PANTHER" id="PTHR10877">
    <property type="entry name" value="POLYCYSTIN FAMILY MEMBER"/>
    <property type="match status" value="1"/>
</dbReference>
<feature type="non-terminal residue" evidence="2">
    <location>
        <position position="1"/>
    </location>
</feature>
<dbReference type="EMBL" id="CAJOBB010014861">
    <property type="protein sequence ID" value="CAF4309815.1"/>
    <property type="molecule type" value="Genomic_DNA"/>
</dbReference>